<dbReference type="InterPro" id="IPR011050">
    <property type="entry name" value="Pectin_lyase_fold/virulence"/>
</dbReference>
<dbReference type="SUPFAM" id="SSF51126">
    <property type="entry name" value="Pectin lyase-like"/>
    <property type="match status" value="1"/>
</dbReference>
<feature type="signal peptide" evidence="1">
    <location>
        <begin position="1"/>
        <end position="27"/>
    </location>
</feature>
<evidence type="ECO:0000313" key="3">
    <source>
        <dbReference type="EnsemblPlants" id="Zm00001eb167600_P001"/>
    </source>
</evidence>
<gene>
    <name evidence="2" type="ORF">ZEAMMB73_Zm00001d048936</name>
</gene>
<evidence type="ECO:0000313" key="4">
    <source>
        <dbReference type="Proteomes" id="UP000007305"/>
    </source>
</evidence>
<organism evidence="3 4">
    <name type="scientific">Zea mays</name>
    <name type="common">Maize</name>
    <dbReference type="NCBI Taxonomy" id="4577"/>
    <lineage>
        <taxon>Eukaryota</taxon>
        <taxon>Viridiplantae</taxon>
        <taxon>Streptophyta</taxon>
        <taxon>Embryophyta</taxon>
        <taxon>Tracheophyta</taxon>
        <taxon>Spermatophyta</taxon>
        <taxon>Magnoliopsida</taxon>
        <taxon>Liliopsida</taxon>
        <taxon>Poales</taxon>
        <taxon>Poaceae</taxon>
        <taxon>PACMAD clade</taxon>
        <taxon>Panicoideae</taxon>
        <taxon>Andropogonodae</taxon>
        <taxon>Andropogoneae</taxon>
        <taxon>Tripsacinae</taxon>
        <taxon>Zea</taxon>
    </lineage>
</organism>
<dbReference type="Proteomes" id="UP000007305">
    <property type="component" value="Chromosome 4"/>
</dbReference>
<proteinExistence type="evidence at protein level"/>
<feature type="chain" id="PRO_5010807846" evidence="1">
    <location>
        <begin position="28"/>
        <end position="137"/>
    </location>
</feature>
<sequence length="137" mass="15092">MVMSKHMLILSLLLVLFELVSLPTTSCNRVVSFNSWVRHQPANATQDAGCAKKDDALSSANTIKVRNYIDPASELRPEDGGYTTISESIANIPDDNTKCYVLTLKPGVVFREKLLLGRSKPFLTIISEDPMNPAIIV</sequence>
<evidence type="ECO:0007829" key="5">
    <source>
        <dbReference type="PeptideAtlas" id="A0A1D6PR69"/>
    </source>
</evidence>
<dbReference type="OMA" id="DDNTKCY"/>
<dbReference type="ExpressionAtlas" id="A0A1D6PR69">
    <property type="expression patterns" value="baseline"/>
</dbReference>
<dbReference type="EMBL" id="CM000780">
    <property type="protein sequence ID" value="AQK49213.1"/>
    <property type="molecule type" value="Genomic_DNA"/>
</dbReference>
<reference evidence="4" key="1">
    <citation type="journal article" date="2009" name="Science">
        <title>The B73 maize genome: complexity, diversity, and dynamics.</title>
        <authorList>
            <person name="Schnable P.S."/>
            <person name="Ware D."/>
            <person name="Fulton R.S."/>
            <person name="Stein J.C."/>
            <person name="Wei F."/>
            <person name="Pasternak S."/>
            <person name="Liang C."/>
            <person name="Zhang J."/>
            <person name="Fulton L."/>
            <person name="Graves T.A."/>
            <person name="Minx P."/>
            <person name="Reily A.D."/>
            <person name="Courtney L."/>
            <person name="Kruchowski S.S."/>
            <person name="Tomlinson C."/>
            <person name="Strong C."/>
            <person name="Delehaunty K."/>
            <person name="Fronick C."/>
            <person name="Courtney B."/>
            <person name="Rock S.M."/>
            <person name="Belter E."/>
            <person name="Du F."/>
            <person name="Kim K."/>
            <person name="Abbott R.M."/>
            <person name="Cotton M."/>
            <person name="Levy A."/>
            <person name="Marchetto P."/>
            <person name="Ochoa K."/>
            <person name="Jackson S.M."/>
            <person name="Gillam B."/>
            <person name="Chen W."/>
            <person name="Yan L."/>
            <person name="Higginbotham J."/>
            <person name="Cardenas M."/>
            <person name="Waligorski J."/>
            <person name="Applebaum E."/>
            <person name="Phelps L."/>
            <person name="Falcone J."/>
            <person name="Kanchi K."/>
            <person name="Thane T."/>
            <person name="Scimone A."/>
            <person name="Thane N."/>
            <person name="Henke J."/>
            <person name="Wang T."/>
            <person name="Ruppert J."/>
            <person name="Shah N."/>
            <person name="Rotter K."/>
            <person name="Hodges J."/>
            <person name="Ingenthron E."/>
            <person name="Cordes M."/>
            <person name="Kohlberg S."/>
            <person name="Sgro J."/>
            <person name="Delgado B."/>
            <person name="Mead K."/>
            <person name="Chinwalla A."/>
            <person name="Leonard S."/>
            <person name="Crouse K."/>
            <person name="Collura K."/>
            <person name="Kudrna D."/>
            <person name="Currie J."/>
            <person name="He R."/>
            <person name="Angelova A."/>
            <person name="Rajasekar S."/>
            <person name="Mueller T."/>
            <person name="Lomeli R."/>
            <person name="Scara G."/>
            <person name="Ko A."/>
            <person name="Delaney K."/>
            <person name="Wissotski M."/>
            <person name="Lopez G."/>
            <person name="Campos D."/>
            <person name="Braidotti M."/>
            <person name="Ashley E."/>
            <person name="Golser W."/>
            <person name="Kim H."/>
            <person name="Lee S."/>
            <person name="Lin J."/>
            <person name="Dujmic Z."/>
            <person name="Kim W."/>
            <person name="Talag J."/>
            <person name="Zuccolo A."/>
            <person name="Fan C."/>
            <person name="Sebastian A."/>
            <person name="Kramer M."/>
            <person name="Spiegel L."/>
            <person name="Nascimento L."/>
            <person name="Zutavern T."/>
            <person name="Miller B."/>
            <person name="Ambroise C."/>
            <person name="Muller S."/>
            <person name="Spooner W."/>
            <person name="Narechania A."/>
            <person name="Ren L."/>
            <person name="Wei S."/>
            <person name="Kumari S."/>
            <person name="Faga B."/>
            <person name="Levy M.J."/>
            <person name="McMahan L."/>
            <person name="Van Buren P."/>
            <person name="Vaughn M.W."/>
            <person name="Ying K."/>
            <person name="Yeh C.-T."/>
            <person name="Emrich S.J."/>
            <person name="Jia Y."/>
            <person name="Kalyanaraman A."/>
            <person name="Hsia A.-P."/>
            <person name="Barbazuk W.B."/>
            <person name="Baucom R.S."/>
            <person name="Brutnell T.P."/>
            <person name="Carpita N.C."/>
            <person name="Chaparro C."/>
            <person name="Chia J.-M."/>
            <person name="Deragon J.-M."/>
            <person name="Estill J.C."/>
            <person name="Fu Y."/>
            <person name="Jeddeloh J.A."/>
            <person name="Han Y."/>
            <person name="Lee H."/>
            <person name="Li P."/>
            <person name="Lisch D.R."/>
            <person name="Liu S."/>
            <person name="Liu Z."/>
            <person name="Nagel D.H."/>
            <person name="McCann M.C."/>
            <person name="SanMiguel P."/>
            <person name="Myers A.M."/>
            <person name="Nettleton D."/>
            <person name="Nguyen J."/>
            <person name="Penning B.W."/>
            <person name="Ponnala L."/>
            <person name="Schneider K.L."/>
            <person name="Schwartz D.C."/>
            <person name="Sharma A."/>
            <person name="Soderlund C."/>
            <person name="Springer N.M."/>
            <person name="Sun Q."/>
            <person name="Wang H."/>
            <person name="Waterman M."/>
            <person name="Westerman R."/>
            <person name="Wolfgruber T.K."/>
            <person name="Yang L."/>
            <person name="Yu Y."/>
            <person name="Zhang L."/>
            <person name="Zhou S."/>
            <person name="Zhu Q."/>
            <person name="Bennetzen J.L."/>
            <person name="Dawe R.K."/>
            <person name="Jiang J."/>
            <person name="Jiang N."/>
            <person name="Presting G.G."/>
            <person name="Wessler S.R."/>
            <person name="Aluru S."/>
            <person name="Martienssen R.A."/>
            <person name="Clifton S.W."/>
            <person name="McCombie W.R."/>
            <person name="Wing R.A."/>
            <person name="Wilson R.K."/>
        </authorList>
    </citation>
    <scope>NUCLEOTIDE SEQUENCE [LARGE SCALE GENOMIC DNA]</scope>
    <source>
        <strain evidence="4">cv. B73</strain>
    </source>
</reference>
<keyword evidence="5" id="KW-1267">Proteomics identification</keyword>
<dbReference type="InterPro" id="IPR012334">
    <property type="entry name" value="Pectin_lyas_fold"/>
</dbReference>
<evidence type="ECO:0000256" key="1">
    <source>
        <dbReference type="SAM" id="SignalP"/>
    </source>
</evidence>
<protein>
    <submittedName>
        <fullName evidence="2">Pectinesterase</fullName>
    </submittedName>
</protein>
<name>A0A1D6PR69_MAIZE</name>
<dbReference type="STRING" id="4577.A0A1D6PR69"/>
<reference evidence="3" key="3">
    <citation type="submission" date="2019-07" db="EMBL/GenBank/DDBJ databases">
        <authorList>
            <person name="Seetharam A."/>
            <person name="Woodhouse M."/>
            <person name="Cannon E."/>
        </authorList>
    </citation>
    <scope>NUCLEOTIDE SEQUENCE [LARGE SCALE GENOMIC DNA]</scope>
    <source>
        <strain evidence="3">cv. B73</strain>
    </source>
</reference>
<evidence type="ECO:0000313" key="2">
    <source>
        <dbReference type="EMBL" id="AQK49213.1"/>
    </source>
</evidence>
<accession>A0A3L6F0W6</accession>
<dbReference type="EnsemblPlants" id="Zm00001eb167600_T001">
    <property type="protein sequence ID" value="Zm00001eb167600_P001"/>
    <property type="gene ID" value="Zm00001eb167600"/>
</dbReference>
<accession>A0A1D6PR69</accession>
<reference evidence="2" key="2">
    <citation type="submission" date="2015-12" db="EMBL/GenBank/DDBJ databases">
        <title>Update maize B73 reference genome by single molecule sequencing technologies.</title>
        <authorList>
            <consortium name="Maize Genome Sequencing Project"/>
            <person name="Ware D."/>
        </authorList>
    </citation>
    <scope>NUCLEOTIDE SEQUENCE</scope>
    <source>
        <tissue evidence="2">Seedling</tissue>
    </source>
</reference>
<dbReference type="Gene3D" id="2.160.20.10">
    <property type="entry name" value="Single-stranded right-handed beta-helix, Pectin lyase-like"/>
    <property type="match status" value="1"/>
</dbReference>
<dbReference type="SMR" id="A0A1D6PR69"/>
<keyword evidence="4" id="KW-1185">Reference proteome</keyword>
<dbReference type="AlphaFoldDB" id="A0A1D6PR69"/>
<reference evidence="3" key="4">
    <citation type="submission" date="2021-05" db="UniProtKB">
        <authorList>
            <consortium name="EnsemblPlants"/>
        </authorList>
    </citation>
    <scope>IDENTIFICATION</scope>
    <source>
        <strain evidence="3">cv. B73</strain>
    </source>
</reference>
<dbReference type="Gramene" id="Zm00001eb167600_T001">
    <property type="protein sequence ID" value="Zm00001eb167600_P001"/>
    <property type="gene ID" value="Zm00001eb167600"/>
</dbReference>
<keyword evidence="1" id="KW-0732">Signal</keyword>